<dbReference type="PANTHER" id="PTHR30231:SF42">
    <property type="entry name" value="EXONUCLEASE"/>
    <property type="match status" value="1"/>
</dbReference>
<reference evidence="2 3" key="1">
    <citation type="submission" date="2018-12" db="EMBL/GenBank/DDBJ databases">
        <title>Alloscrdovia theropitheci sp. nov: a novel taxon from the feces of the bleeding-herat monkey (Theropithecus geleda).</title>
        <authorList>
            <person name="Modesto M."/>
        </authorList>
    </citation>
    <scope>NUCLEOTIDE SEQUENCE [LARGE SCALE GENOMIC DNA]</scope>
    <source>
        <strain evidence="2 3">GLDI4/2</strain>
    </source>
</reference>
<dbReference type="PROSITE" id="PS50172">
    <property type="entry name" value="BRCT"/>
    <property type="match status" value="1"/>
</dbReference>
<dbReference type="SUPFAM" id="SSF53098">
    <property type="entry name" value="Ribonuclease H-like"/>
    <property type="match status" value="1"/>
</dbReference>
<dbReference type="Gene3D" id="3.40.50.10190">
    <property type="entry name" value="BRCT domain"/>
    <property type="match status" value="1"/>
</dbReference>
<dbReference type="InterPro" id="IPR012337">
    <property type="entry name" value="RNaseH-like_sf"/>
</dbReference>
<evidence type="ECO:0000313" key="3">
    <source>
        <dbReference type="Proteomes" id="UP000291289"/>
    </source>
</evidence>
<dbReference type="InterPro" id="IPR036420">
    <property type="entry name" value="BRCT_dom_sf"/>
</dbReference>
<dbReference type="Gene3D" id="3.30.420.10">
    <property type="entry name" value="Ribonuclease H-like superfamily/Ribonuclease H"/>
    <property type="match status" value="1"/>
</dbReference>
<dbReference type="SUPFAM" id="SSF52113">
    <property type="entry name" value="BRCT domain"/>
    <property type="match status" value="1"/>
</dbReference>
<dbReference type="Pfam" id="PF00533">
    <property type="entry name" value="BRCT"/>
    <property type="match status" value="1"/>
</dbReference>
<name>A0A4R0QUA5_9BIFI</name>
<sequence>MEEFVALDFETANQYRESACSVGLVKFNEHADIIDTWYSLIKPPSQCNEFMPRNVMIHGIHSRDVINAPTWADIYEDISEFILDRPLVAHNMPFDGSVINKLAQFYHLPAWLNVRHCTLKLSRNLLKNRLDSFGLESVYDFYFPDQEFDHHNAYADAVACGKIFAQLNHEFGQDVISDVTKNGAKSHYLRQLRRDIQSRDIRISRGKHYKMPYIPRKVAFLTGAKVCISGTLSYGSRTQVESLITSLGGTVTRAVNSQTTLLLVCATPDERTYAKIASALQLQKDGAVISIMNEDEFFRGLREVAGEFS</sequence>
<evidence type="ECO:0000313" key="2">
    <source>
        <dbReference type="EMBL" id="TCD53537.1"/>
    </source>
</evidence>
<dbReference type="InterPro" id="IPR001357">
    <property type="entry name" value="BRCT_dom"/>
</dbReference>
<evidence type="ECO:0000259" key="1">
    <source>
        <dbReference type="PROSITE" id="PS50172"/>
    </source>
</evidence>
<dbReference type="GO" id="GO:0008408">
    <property type="term" value="F:3'-5' exonuclease activity"/>
    <property type="evidence" value="ECO:0007669"/>
    <property type="project" value="TreeGrafter"/>
</dbReference>
<organism evidence="2 3">
    <name type="scientific">Alloscardovia theropitheci</name>
    <dbReference type="NCBI Taxonomy" id="2496842"/>
    <lineage>
        <taxon>Bacteria</taxon>
        <taxon>Bacillati</taxon>
        <taxon>Actinomycetota</taxon>
        <taxon>Actinomycetes</taxon>
        <taxon>Bifidobacteriales</taxon>
        <taxon>Bifidobacteriaceae</taxon>
        <taxon>Alloscardovia</taxon>
    </lineage>
</organism>
<dbReference type="EMBL" id="RXLP01000027">
    <property type="protein sequence ID" value="TCD53537.1"/>
    <property type="molecule type" value="Genomic_DNA"/>
</dbReference>
<dbReference type="Pfam" id="PF00929">
    <property type="entry name" value="RNase_T"/>
    <property type="match status" value="1"/>
</dbReference>
<comment type="caution">
    <text evidence="2">The sequence shown here is derived from an EMBL/GenBank/DDBJ whole genome shotgun (WGS) entry which is preliminary data.</text>
</comment>
<proteinExistence type="predicted"/>
<gene>
    <name evidence="2" type="ORF">EJ419_07775</name>
</gene>
<dbReference type="GO" id="GO:0003676">
    <property type="term" value="F:nucleic acid binding"/>
    <property type="evidence" value="ECO:0007669"/>
    <property type="project" value="InterPro"/>
</dbReference>
<dbReference type="OrthoDB" id="190275at2"/>
<keyword evidence="3" id="KW-1185">Reference proteome</keyword>
<dbReference type="InterPro" id="IPR036397">
    <property type="entry name" value="RNaseH_sf"/>
</dbReference>
<dbReference type="CDD" id="cd17748">
    <property type="entry name" value="BRCT_DNA_ligase_like"/>
    <property type="match status" value="1"/>
</dbReference>
<accession>A0A4R0QUA5</accession>
<protein>
    <submittedName>
        <fullName evidence="2">DNA polymerase III subunit epsilon</fullName>
    </submittedName>
</protein>
<feature type="domain" description="BRCT" evidence="1">
    <location>
        <begin position="216"/>
        <end position="303"/>
    </location>
</feature>
<dbReference type="PANTHER" id="PTHR30231">
    <property type="entry name" value="DNA POLYMERASE III SUBUNIT EPSILON"/>
    <property type="match status" value="1"/>
</dbReference>
<dbReference type="GO" id="GO:0005829">
    <property type="term" value="C:cytosol"/>
    <property type="evidence" value="ECO:0007669"/>
    <property type="project" value="TreeGrafter"/>
</dbReference>
<dbReference type="AlphaFoldDB" id="A0A4R0QUA5"/>
<dbReference type="RefSeq" id="WP_131285284.1">
    <property type="nucleotide sequence ID" value="NZ_RXLP01000027.1"/>
</dbReference>
<dbReference type="Proteomes" id="UP000291289">
    <property type="component" value="Unassembled WGS sequence"/>
</dbReference>
<dbReference type="SMART" id="SM00479">
    <property type="entry name" value="EXOIII"/>
    <property type="match status" value="1"/>
</dbReference>
<dbReference type="InterPro" id="IPR013520">
    <property type="entry name" value="Ribonucl_H"/>
</dbReference>